<dbReference type="AlphaFoldDB" id="A0A1A5ZV61"/>
<gene>
    <name evidence="1" type="ORF">I303_07607</name>
</gene>
<accession>A0A1A5ZV61</accession>
<sequence length="200" mass="22663">MAQSTNAGLPTNEPSTIIEIDSTRLLSNANLSLEEIETRKQAITEFEQSLASAGPLLSYELAKNWADLNDGSLFLESEIGRKYHLLAHHAKQISDESYWRSGKPAVYAVLCDRRTNLTNCVERPGEDNATSGLWDEESTYKDTSAILNELYRKVKERMTNKKPLTDDELQFLRTHRVQVRSLPPGSLWAQLSQKQYNFDG</sequence>
<evidence type="ECO:0000313" key="1">
    <source>
        <dbReference type="EMBL" id="OBR81697.1"/>
    </source>
</evidence>
<proteinExistence type="predicted"/>
<protein>
    <submittedName>
        <fullName evidence="1">Uncharacterized protein</fullName>
    </submittedName>
</protein>
<name>A0A1A5ZV61_9TREE</name>
<organism evidence="1">
    <name type="scientific">Kwoniella dejecticola CBS 10117</name>
    <dbReference type="NCBI Taxonomy" id="1296121"/>
    <lineage>
        <taxon>Eukaryota</taxon>
        <taxon>Fungi</taxon>
        <taxon>Dikarya</taxon>
        <taxon>Basidiomycota</taxon>
        <taxon>Agaricomycotina</taxon>
        <taxon>Tremellomycetes</taxon>
        <taxon>Tremellales</taxon>
        <taxon>Cryptococcaceae</taxon>
        <taxon>Kwoniella</taxon>
    </lineage>
</organism>
<dbReference type="EMBL" id="KI894036">
    <property type="protein sequence ID" value="OBR81697.1"/>
    <property type="molecule type" value="Genomic_DNA"/>
</dbReference>
<dbReference type="VEuPathDB" id="FungiDB:I303_07607"/>
<reference evidence="1" key="1">
    <citation type="submission" date="2013-07" db="EMBL/GenBank/DDBJ databases">
        <title>The Genome Sequence of Cryptococcus dejecticola CBS10117.</title>
        <authorList>
            <consortium name="The Broad Institute Genome Sequencing Platform"/>
            <person name="Cuomo C."/>
            <person name="Litvintseva A."/>
            <person name="Chen Y."/>
            <person name="Heitman J."/>
            <person name="Sun S."/>
            <person name="Springer D."/>
            <person name="Dromer F."/>
            <person name="Young S.K."/>
            <person name="Zeng Q."/>
            <person name="Gargeya S."/>
            <person name="Fitzgerald M."/>
            <person name="Abouelleil A."/>
            <person name="Alvarado L."/>
            <person name="Berlin A.M."/>
            <person name="Chapman S.B."/>
            <person name="Dewar J."/>
            <person name="Goldberg J."/>
            <person name="Griggs A."/>
            <person name="Gujja S."/>
            <person name="Hansen M."/>
            <person name="Howarth C."/>
            <person name="Imamovic A."/>
            <person name="Larimer J."/>
            <person name="McCowan C."/>
            <person name="Murphy C."/>
            <person name="Pearson M."/>
            <person name="Priest M."/>
            <person name="Roberts A."/>
            <person name="Saif S."/>
            <person name="Shea T."/>
            <person name="Sykes S."/>
            <person name="Wortman J."/>
            <person name="Nusbaum C."/>
            <person name="Birren B."/>
        </authorList>
    </citation>
    <scope>NUCLEOTIDE SEQUENCE [LARGE SCALE GENOMIC DNA]</scope>
    <source>
        <strain evidence="1">CBS 10117</strain>
    </source>
</reference>